<dbReference type="InterPro" id="IPR036866">
    <property type="entry name" value="RibonucZ/Hydroxyglut_hydro"/>
</dbReference>
<dbReference type="Pfam" id="PF13483">
    <property type="entry name" value="Lactamase_B_3"/>
    <property type="match status" value="1"/>
</dbReference>
<dbReference type="InterPro" id="IPR050114">
    <property type="entry name" value="UPF0173_UPF0282_UlaG_hydrolase"/>
</dbReference>
<gene>
    <name evidence="1" type="ordered locus">Krad_4081</name>
</gene>
<evidence type="ECO:0000313" key="1">
    <source>
        <dbReference type="EMBL" id="ABS05544.1"/>
    </source>
</evidence>
<proteinExistence type="predicted"/>
<accession>A6WFF5</accession>
<dbReference type="PANTHER" id="PTHR43546">
    <property type="entry name" value="UPF0173 METAL-DEPENDENT HYDROLASE MJ1163-RELATED"/>
    <property type="match status" value="1"/>
</dbReference>
<dbReference type="Gene3D" id="3.60.15.10">
    <property type="entry name" value="Ribonuclease Z/Hydroxyacylglutathione hydrolase-like"/>
    <property type="match status" value="1"/>
</dbReference>
<dbReference type="KEGG" id="kra:Krad_4081"/>
<dbReference type="GO" id="GO:0016787">
    <property type="term" value="F:hydrolase activity"/>
    <property type="evidence" value="ECO:0007669"/>
    <property type="project" value="UniProtKB-KW"/>
</dbReference>
<dbReference type="Proteomes" id="UP000001116">
    <property type="component" value="Chromosome"/>
</dbReference>
<dbReference type="AlphaFoldDB" id="A6WFF5"/>
<sequence length="216" mass="22277">MTMRVTHFGHSCLLVETGAARVLLDPGTLSHGFEELEGLDAVLVTHAHPDHVDVERLPSLLDGNDGAVLRAEPGVAASLSESGLPALPLHPGESFDVAGVTTTAVGGRHALIHADVARIGNVGFLLSAEGEPTLFHPGDSYEATPEGVDVLAVPLNAPWAASKETVDFVRAVGAREGLLIHDGLLSPAGRAVYGGQVTTLGGLAVRPLDGTTPVEF</sequence>
<keyword evidence="1" id="KW-0378">Hydrolase</keyword>
<keyword evidence="2" id="KW-1185">Reference proteome</keyword>
<protein>
    <submittedName>
        <fullName evidence="1">Zn-dependent hydrolase</fullName>
    </submittedName>
</protein>
<organism evidence="1 2">
    <name type="scientific">Kineococcus radiotolerans (strain ATCC BAA-149 / DSM 14245 / SRS30216)</name>
    <dbReference type="NCBI Taxonomy" id="266940"/>
    <lineage>
        <taxon>Bacteria</taxon>
        <taxon>Bacillati</taxon>
        <taxon>Actinomycetota</taxon>
        <taxon>Actinomycetes</taxon>
        <taxon>Kineosporiales</taxon>
        <taxon>Kineosporiaceae</taxon>
        <taxon>Kineococcus</taxon>
    </lineage>
</organism>
<dbReference type="HOGENOM" id="CLU_091682_0_0_11"/>
<dbReference type="eggNOG" id="COG2220">
    <property type="taxonomic scope" value="Bacteria"/>
</dbReference>
<dbReference type="STRING" id="266940.Krad_4081"/>
<reference evidence="2" key="1">
    <citation type="journal article" date="2008" name="PLoS ONE">
        <title>Survival in nuclear waste, extreme resistance, and potential applications gleaned from the genome sequence of Kineococcus radiotolerans SRS30216.</title>
        <authorList>
            <person name="Bagwell C.E."/>
            <person name="Bhat S."/>
            <person name="Hawkins G.M."/>
            <person name="Smith B.W."/>
            <person name="Biswas T."/>
            <person name="Hoover T.R."/>
            <person name="Saunders E."/>
            <person name="Han C.S."/>
            <person name="Tsodikov O.V."/>
            <person name="Shimkets L.J."/>
        </authorList>
    </citation>
    <scope>NUCLEOTIDE SEQUENCE [LARGE SCALE GENOMIC DNA]</scope>
    <source>
        <strain evidence="2">ATCC BAA-149 / DSM 14245 / SRS30216</strain>
    </source>
</reference>
<name>A6WFF5_KINRD</name>
<evidence type="ECO:0000313" key="2">
    <source>
        <dbReference type="Proteomes" id="UP000001116"/>
    </source>
</evidence>
<dbReference type="SUPFAM" id="SSF56281">
    <property type="entry name" value="Metallo-hydrolase/oxidoreductase"/>
    <property type="match status" value="1"/>
</dbReference>
<dbReference type="PANTHER" id="PTHR43546:SF3">
    <property type="entry name" value="UPF0173 METAL-DEPENDENT HYDROLASE MJ1163"/>
    <property type="match status" value="1"/>
</dbReference>
<dbReference type="EMBL" id="CP000750">
    <property type="protein sequence ID" value="ABS05544.1"/>
    <property type="molecule type" value="Genomic_DNA"/>
</dbReference>